<dbReference type="PROSITE" id="PS51900">
    <property type="entry name" value="CB"/>
    <property type="match status" value="1"/>
</dbReference>
<evidence type="ECO:0000313" key="13">
    <source>
        <dbReference type="EMBL" id="XDJ97102.1"/>
    </source>
</evidence>
<protein>
    <submittedName>
        <fullName evidence="7">Site-specific integrase</fullName>
    </submittedName>
</protein>
<dbReference type="InterPro" id="IPR011010">
    <property type="entry name" value="DNA_brk_join_enz"/>
</dbReference>
<evidence type="ECO:0000256" key="2">
    <source>
        <dbReference type="ARBA" id="ARBA00023125"/>
    </source>
</evidence>
<dbReference type="EMBL" id="CP158273">
    <property type="protein sequence ID" value="XDJ97102.1"/>
    <property type="molecule type" value="Genomic_DNA"/>
</dbReference>
<dbReference type="AlphaFoldDB" id="A0AB39DSV0"/>
<dbReference type="InterPro" id="IPR002104">
    <property type="entry name" value="Integrase_catalytic"/>
</dbReference>
<evidence type="ECO:0000313" key="7">
    <source>
        <dbReference type="EMBL" id="XDJ58099.1"/>
    </source>
</evidence>
<keyword evidence="1" id="KW-0229">DNA integration</keyword>
<dbReference type="GO" id="GO:0015074">
    <property type="term" value="P:DNA integration"/>
    <property type="evidence" value="ECO:0007669"/>
    <property type="project" value="UniProtKB-KW"/>
</dbReference>
<dbReference type="PANTHER" id="PTHR30349:SF94">
    <property type="entry name" value="INTEGRASE_RECOMBINASE HI_1414-RELATED"/>
    <property type="match status" value="1"/>
</dbReference>
<evidence type="ECO:0000313" key="11">
    <source>
        <dbReference type="EMBL" id="XDJ90169.1"/>
    </source>
</evidence>
<proteinExistence type="predicted"/>
<gene>
    <name evidence="7" type="ORF">ABRY90_12695</name>
    <name evidence="12" type="ORF">ABRY95_13705</name>
    <name evidence="10" type="ORF">ABRY98_04305</name>
    <name evidence="13" type="ORF">ABRZ05_05195</name>
    <name evidence="8" type="ORF">ABRZ06_05490</name>
    <name evidence="9" type="ORF">ABRZ10_06850</name>
    <name evidence="14" type="ORF">ABRZ11_04850</name>
    <name evidence="11" type="ORF">ABRZ12_10945</name>
</gene>
<dbReference type="EMBL" id="CP158270">
    <property type="protein sequence ID" value="XDJ90169.1"/>
    <property type="molecule type" value="Genomic_DNA"/>
</dbReference>
<evidence type="ECO:0000259" key="5">
    <source>
        <dbReference type="PROSITE" id="PS51898"/>
    </source>
</evidence>
<reference evidence="7" key="1">
    <citation type="submission" date="2024-05" db="EMBL/GenBank/DDBJ databases">
        <authorList>
            <person name="Luo Y.-C."/>
            <person name="Nicholds J."/>
            <person name="Mortimer T."/>
            <person name="Maboni G."/>
        </authorList>
    </citation>
    <scope>NUCLEOTIDE SEQUENCE</scope>
    <source>
        <strain evidence="13">124370</strain>
        <strain evidence="14">124566</strain>
        <strain evidence="12">124953</strain>
        <strain evidence="11">130308</strain>
        <strain evidence="10">130416</strain>
        <strain evidence="9">143769</strain>
        <strain evidence="8">143936</strain>
        <strain evidence="7">148131</strain>
    </source>
</reference>
<evidence type="ECO:0000313" key="12">
    <source>
        <dbReference type="EMBL" id="XDJ93401.1"/>
    </source>
</evidence>
<evidence type="ECO:0000259" key="6">
    <source>
        <dbReference type="PROSITE" id="PS51900"/>
    </source>
</evidence>
<dbReference type="InterPro" id="IPR013762">
    <property type="entry name" value="Integrase-like_cat_sf"/>
</dbReference>
<dbReference type="EMBL" id="CP158263">
    <property type="protein sequence ID" value="XDJ72936.1"/>
    <property type="molecule type" value="Genomic_DNA"/>
</dbReference>
<name>A0AB39DSV0_9BURK</name>
<dbReference type="PROSITE" id="PS51898">
    <property type="entry name" value="TYR_RECOMBINASE"/>
    <property type="match status" value="1"/>
</dbReference>
<dbReference type="InterPro" id="IPR010998">
    <property type="entry name" value="Integrase_recombinase_N"/>
</dbReference>
<evidence type="ECO:0000256" key="1">
    <source>
        <dbReference type="ARBA" id="ARBA00022908"/>
    </source>
</evidence>
<dbReference type="Pfam" id="PF00589">
    <property type="entry name" value="Phage_integrase"/>
    <property type="match status" value="1"/>
</dbReference>
<evidence type="ECO:0000313" key="9">
    <source>
        <dbReference type="EMBL" id="XDJ78500.1"/>
    </source>
</evidence>
<dbReference type="EMBL" id="CP158271">
    <property type="protein sequence ID" value="XDJ93401.1"/>
    <property type="molecule type" value="Genomic_DNA"/>
</dbReference>
<sequence>MASIQKTAQGYRAQIKLRVHGDTVRDSGLFRTRREAVEWAADRERELKAERTTSPAMLHTLRQAMRRYAEEVSPEKRGAHWEKVRLAAFESYALPLDTPMGAVTAQHIAAFRDSRLAKVSAGSVRREISILSSVFETARLEWGWAGSNPCRDIRKPANSKHRERVLTTREIRAMLREMGYSRAPIQATGQALAVCMLLALRTGMRAGELASLQWDQVHDRHVHLPQTKSGRPRDVPLSSKAIPLIARMRGWDKSLVFSMDPRTLSTLFRRYRERAGLDGFTFHDCRHTAATMISKRVDVLTLCKIFGWTDPKMAMTYYNPSAESIADMLG</sequence>
<dbReference type="SUPFAM" id="SSF56349">
    <property type="entry name" value="DNA breaking-rejoining enzymes"/>
    <property type="match status" value="1"/>
</dbReference>
<keyword evidence="3" id="KW-0233">DNA recombination</keyword>
<evidence type="ECO:0000256" key="3">
    <source>
        <dbReference type="ARBA" id="ARBA00023172"/>
    </source>
</evidence>
<dbReference type="EMBL" id="CP158258">
    <property type="protein sequence ID" value="XDJ58099.1"/>
    <property type="molecule type" value="Genomic_DNA"/>
</dbReference>
<dbReference type="CDD" id="cd00796">
    <property type="entry name" value="INT_Rci_Hp1_C"/>
    <property type="match status" value="1"/>
</dbReference>
<organism evidence="7">
    <name type="scientific">Castellaniella ginsengisoli</name>
    <dbReference type="NCBI Taxonomy" id="546114"/>
    <lineage>
        <taxon>Bacteria</taxon>
        <taxon>Pseudomonadati</taxon>
        <taxon>Pseudomonadota</taxon>
        <taxon>Betaproteobacteria</taxon>
        <taxon>Burkholderiales</taxon>
        <taxon>Alcaligenaceae</taxon>
        <taxon>Castellaniella</taxon>
    </lineage>
</organism>
<dbReference type="GO" id="GO:0006310">
    <property type="term" value="P:DNA recombination"/>
    <property type="evidence" value="ECO:0007669"/>
    <property type="project" value="UniProtKB-KW"/>
</dbReference>
<evidence type="ECO:0000256" key="4">
    <source>
        <dbReference type="PROSITE-ProRule" id="PRU01248"/>
    </source>
</evidence>
<dbReference type="GO" id="GO:0003677">
    <property type="term" value="F:DNA binding"/>
    <property type="evidence" value="ECO:0007669"/>
    <property type="project" value="UniProtKB-UniRule"/>
</dbReference>
<keyword evidence="2 4" id="KW-0238">DNA-binding</keyword>
<dbReference type="InterPro" id="IPR044068">
    <property type="entry name" value="CB"/>
</dbReference>
<dbReference type="PANTHER" id="PTHR30349">
    <property type="entry name" value="PHAGE INTEGRASE-RELATED"/>
    <property type="match status" value="1"/>
</dbReference>
<dbReference type="EMBL" id="CP158265">
    <property type="protein sequence ID" value="XDJ78500.1"/>
    <property type="molecule type" value="Genomic_DNA"/>
</dbReference>
<evidence type="ECO:0000313" key="14">
    <source>
        <dbReference type="EMBL" id="XDJ99749.1"/>
    </source>
</evidence>
<dbReference type="Gene3D" id="1.10.443.10">
    <property type="entry name" value="Intergrase catalytic core"/>
    <property type="match status" value="1"/>
</dbReference>
<accession>A0AB39DSV0</accession>
<dbReference type="RefSeq" id="WP_368648534.1">
    <property type="nucleotide sequence ID" value="NZ_CP158258.1"/>
</dbReference>
<evidence type="ECO:0000313" key="10">
    <source>
        <dbReference type="EMBL" id="XDJ88794.1"/>
    </source>
</evidence>
<feature type="domain" description="Core-binding (CB)" evidence="6">
    <location>
        <begin position="59"/>
        <end position="139"/>
    </location>
</feature>
<dbReference type="Gene3D" id="1.10.150.130">
    <property type="match status" value="1"/>
</dbReference>
<dbReference type="EMBL" id="CP158272">
    <property type="protein sequence ID" value="XDJ99749.1"/>
    <property type="molecule type" value="Genomic_DNA"/>
</dbReference>
<dbReference type="InterPro" id="IPR050090">
    <property type="entry name" value="Tyrosine_recombinase_XerCD"/>
</dbReference>
<evidence type="ECO:0000313" key="8">
    <source>
        <dbReference type="EMBL" id="XDJ72936.1"/>
    </source>
</evidence>
<dbReference type="EMBL" id="CP158269">
    <property type="protein sequence ID" value="XDJ88794.1"/>
    <property type="molecule type" value="Genomic_DNA"/>
</dbReference>
<feature type="domain" description="Tyr recombinase" evidence="5">
    <location>
        <begin position="161"/>
        <end position="330"/>
    </location>
</feature>